<reference evidence="10 11" key="1">
    <citation type="submission" date="2016-10" db="EMBL/GenBank/DDBJ databases">
        <authorList>
            <person name="de Groot N.N."/>
        </authorList>
    </citation>
    <scope>NUCLEOTIDE SEQUENCE [LARGE SCALE GENOMIC DNA]</scope>
    <source>
        <strain evidence="10 11">DSM 21799</strain>
    </source>
</reference>
<dbReference type="Proteomes" id="UP000199183">
    <property type="component" value="Unassembled WGS sequence"/>
</dbReference>
<gene>
    <name evidence="10" type="ORF">SAMN04489806_0470</name>
</gene>
<dbReference type="GO" id="GO:0030246">
    <property type="term" value="F:carbohydrate binding"/>
    <property type="evidence" value="ECO:0007669"/>
    <property type="project" value="InterPro"/>
</dbReference>
<dbReference type="Pfam" id="PF07963">
    <property type="entry name" value="N_methyl"/>
    <property type="match status" value="1"/>
</dbReference>
<comment type="subcellular location">
    <subcellularLocation>
        <location evidence="1">Cell inner membrane</location>
        <topology evidence="1">Single-pass membrane protein</topology>
    </subcellularLocation>
</comment>
<keyword evidence="6 9" id="KW-0812">Transmembrane</keyword>
<evidence type="ECO:0000256" key="9">
    <source>
        <dbReference type="SAM" id="Phobius"/>
    </source>
</evidence>
<dbReference type="PANTHER" id="PTHR38779:SF2">
    <property type="entry name" value="TYPE II SECRETION SYSTEM PROTEIN I-RELATED"/>
    <property type="match status" value="1"/>
</dbReference>
<keyword evidence="5" id="KW-0997">Cell inner membrane</keyword>
<evidence type="ECO:0000256" key="8">
    <source>
        <dbReference type="ARBA" id="ARBA00023136"/>
    </source>
</evidence>
<dbReference type="PANTHER" id="PTHR38779">
    <property type="entry name" value="TYPE II SECRETION SYSTEM PROTEIN I-RELATED"/>
    <property type="match status" value="1"/>
</dbReference>
<dbReference type="SUPFAM" id="SSF49452">
    <property type="entry name" value="Starch-binding domain-like"/>
    <property type="match status" value="1"/>
</dbReference>
<proteinExistence type="inferred from homology"/>
<dbReference type="RefSeq" id="WP_091179440.1">
    <property type="nucleotide sequence ID" value="NZ_FNRY01000001.1"/>
</dbReference>
<keyword evidence="3" id="KW-1003">Cell membrane</keyword>
<evidence type="ECO:0000256" key="5">
    <source>
        <dbReference type="ARBA" id="ARBA00022519"/>
    </source>
</evidence>
<evidence type="ECO:0000313" key="11">
    <source>
        <dbReference type="Proteomes" id="UP000199183"/>
    </source>
</evidence>
<dbReference type="GO" id="GO:0005886">
    <property type="term" value="C:plasma membrane"/>
    <property type="evidence" value="ECO:0007669"/>
    <property type="project" value="UniProtKB-SubCell"/>
</dbReference>
<keyword evidence="4" id="KW-0488">Methylation</keyword>
<dbReference type="InterPro" id="IPR012902">
    <property type="entry name" value="N_methyl_site"/>
</dbReference>
<dbReference type="EMBL" id="FNRY01000001">
    <property type="protein sequence ID" value="SEB40857.1"/>
    <property type="molecule type" value="Genomic_DNA"/>
</dbReference>
<accession>A0A1H4J3Q0</accession>
<dbReference type="InterPro" id="IPR010052">
    <property type="entry name" value="T2SS_protein-GspI"/>
</dbReference>
<protein>
    <submittedName>
        <fullName evidence="10">Prepilin-type N-terminal cleavage/methylation domain-containing protein</fullName>
    </submittedName>
</protein>
<evidence type="ECO:0000256" key="3">
    <source>
        <dbReference type="ARBA" id="ARBA00022475"/>
    </source>
</evidence>
<evidence type="ECO:0000313" key="10">
    <source>
        <dbReference type="EMBL" id="SEB40857.1"/>
    </source>
</evidence>
<evidence type="ECO:0000256" key="6">
    <source>
        <dbReference type="ARBA" id="ARBA00022692"/>
    </source>
</evidence>
<name>A0A1H4J3Q0_9MICO</name>
<feature type="transmembrane region" description="Helical" evidence="9">
    <location>
        <begin position="20"/>
        <end position="41"/>
    </location>
</feature>
<keyword evidence="8 9" id="KW-0472">Membrane</keyword>
<organism evidence="10 11">
    <name type="scientific">Paramicrobacterium humi</name>
    <dbReference type="NCBI Taxonomy" id="640635"/>
    <lineage>
        <taxon>Bacteria</taxon>
        <taxon>Bacillati</taxon>
        <taxon>Actinomycetota</taxon>
        <taxon>Actinomycetes</taxon>
        <taxon>Micrococcales</taxon>
        <taxon>Microbacteriaceae</taxon>
        <taxon>Paramicrobacterium</taxon>
    </lineage>
</organism>
<sequence length="457" mass="47249">MRRIRAILQSQSEPESGMTLIEVIVAMMIFAIIALGVAFTMTNVMSLTRDNRERTAAVNLAASEIDLVRSFDDVFAVTDNPSTKTVGGTTYTITRDTSWVSSSGADVSCTSGGDSLQYKRINVRVSWPEQKAQGANPVQADTILTPGSRINQPTTGTILVSVTKGSGSGYAGVTVKAVPKSGGATTITETIPATDADGCSYILNVEPGTYDVSINVSGGISSTQSTSTPKATTTVAEGTSSAVAFTYDKAATYNVNAIAKPNPAAEPPALKLASNRDVSFLSTYGAFTPSSAASSYDLFPWQSGYEALLGAYAGPTTEKPCTVVDPSAWEPDSTVDPALAGSRMPGAAADPGGGVTVDMPVAAVTILGQSGTLYATQQTTPKLPGEPVCTTTHKYNFGTVNGDVTIGLPYGTWSFSIATGGWWPTESTISVSNVTIVTGGVIDTAANVVTLDPRVAP</sequence>
<dbReference type="OrthoDB" id="9808666at2"/>
<evidence type="ECO:0000256" key="1">
    <source>
        <dbReference type="ARBA" id="ARBA00004377"/>
    </source>
</evidence>
<dbReference type="GO" id="GO:0015627">
    <property type="term" value="C:type II protein secretion system complex"/>
    <property type="evidence" value="ECO:0007669"/>
    <property type="project" value="InterPro"/>
</dbReference>
<dbReference type="NCBIfam" id="TIGR02532">
    <property type="entry name" value="IV_pilin_GFxxxE"/>
    <property type="match status" value="1"/>
</dbReference>
<dbReference type="PROSITE" id="PS00409">
    <property type="entry name" value="PROKAR_NTER_METHYL"/>
    <property type="match status" value="1"/>
</dbReference>
<dbReference type="GO" id="GO:0015628">
    <property type="term" value="P:protein secretion by the type II secretion system"/>
    <property type="evidence" value="ECO:0007669"/>
    <property type="project" value="InterPro"/>
</dbReference>
<dbReference type="InterPro" id="IPR013784">
    <property type="entry name" value="Carb-bd-like_fold"/>
</dbReference>
<dbReference type="AlphaFoldDB" id="A0A1H4J3Q0"/>
<keyword evidence="11" id="KW-1185">Reference proteome</keyword>
<dbReference type="SUPFAM" id="SSF54523">
    <property type="entry name" value="Pili subunits"/>
    <property type="match status" value="1"/>
</dbReference>
<dbReference type="STRING" id="640635.SAMN04489806_0470"/>
<keyword evidence="7 9" id="KW-1133">Transmembrane helix</keyword>
<evidence type="ECO:0000256" key="7">
    <source>
        <dbReference type="ARBA" id="ARBA00022989"/>
    </source>
</evidence>
<evidence type="ECO:0000256" key="2">
    <source>
        <dbReference type="ARBA" id="ARBA00008358"/>
    </source>
</evidence>
<evidence type="ECO:0000256" key="4">
    <source>
        <dbReference type="ARBA" id="ARBA00022481"/>
    </source>
</evidence>
<dbReference type="InterPro" id="IPR045584">
    <property type="entry name" value="Pilin-like"/>
</dbReference>
<comment type="similarity">
    <text evidence="2">Belongs to the GSP I family.</text>
</comment>